<keyword evidence="3" id="KW-0378">Hydrolase</keyword>
<proteinExistence type="inferred from homology"/>
<dbReference type="PANTHER" id="PTHR33630">
    <property type="entry name" value="CUTINASE RV1984C-RELATED-RELATED"/>
    <property type="match status" value="1"/>
</dbReference>
<evidence type="ECO:0000256" key="3">
    <source>
        <dbReference type="ARBA" id="ARBA00022801"/>
    </source>
</evidence>
<evidence type="ECO:0000313" key="6">
    <source>
        <dbReference type="Proteomes" id="UP000182227"/>
    </source>
</evidence>
<dbReference type="Pfam" id="PF01083">
    <property type="entry name" value="Cutinase"/>
    <property type="match status" value="1"/>
</dbReference>
<dbReference type="InterPro" id="IPR000675">
    <property type="entry name" value="Cutinase/axe"/>
</dbReference>
<dbReference type="Proteomes" id="UP000182227">
    <property type="component" value="Unassembled WGS sequence"/>
</dbReference>
<dbReference type="SMART" id="SM01110">
    <property type="entry name" value="Cutinase"/>
    <property type="match status" value="1"/>
</dbReference>
<evidence type="ECO:0000256" key="4">
    <source>
        <dbReference type="ARBA" id="ARBA00023157"/>
    </source>
</evidence>
<dbReference type="GO" id="GO:0052689">
    <property type="term" value="F:carboxylic ester hydrolase activity"/>
    <property type="evidence" value="ECO:0007669"/>
    <property type="project" value="UniProtKB-KW"/>
</dbReference>
<evidence type="ECO:0000256" key="2">
    <source>
        <dbReference type="ARBA" id="ARBA00022487"/>
    </source>
</evidence>
<evidence type="ECO:0000313" key="5">
    <source>
        <dbReference type="EMBL" id="CQD08305.1"/>
    </source>
</evidence>
<dbReference type="SUPFAM" id="SSF53474">
    <property type="entry name" value="alpha/beta-Hydrolases"/>
    <property type="match status" value="1"/>
</dbReference>
<protein>
    <submittedName>
        <fullName evidence="5">Serine esterase, cutinase</fullName>
    </submittedName>
</protein>
<keyword evidence="4" id="KW-1015">Disulfide bond</keyword>
<sequence precursor="true">MPPVARGALNAALCHSELVGKFGTVGLVAVMAGAASVLNTIAMPSATAAPCPDAEVIFARGTTEAPGVGDTGAAFVDSLRANVAPKSVEVYPVDYPATTDFPTAVQGIADARAHIMTTAANCPDTKMVLGGFSQGAAVIGFVTASVVPDGISPDSVPTPMPPDLADHVSAVALFGKPSQRFMRVLNNPSVIVGPNYTAKAIDLCVDNDLVCDPQGRSFGIHTQYAEAGLVNQGAAFAASKLQDDWARQATPPAPPATLAGAGPAQPLRRHSTWVRCRGTFPARPRLKARRRRPRPPRCPSRRWRESAVIRRCRVSARCC</sequence>
<dbReference type="InterPro" id="IPR029058">
    <property type="entry name" value="AB_hydrolase_fold"/>
</dbReference>
<evidence type="ECO:0000256" key="1">
    <source>
        <dbReference type="ARBA" id="ARBA00007534"/>
    </source>
</evidence>
<organism evidence="5 6">
    <name type="scientific">Mycolicibacterium conceptionense</name>
    <dbReference type="NCBI Taxonomy" id="451644"/>
    <lineage>
        <taxon>Bacteria</taxon>
        <taxon>Bacillati</taxon>
        <taxon>Actinomycetota</taxon>
        <taxon>Actinomycetes</taxon>
        <taxon>Mycobacteriales</taxon>
        <taxon>Mycobacteriaceae</taxon>
        <taxon>Mycolicibacterium</taxon>
    </lineage>
</organism>
<accession>A0A0U1D577</accession>
<dbReference type="PANTHER" id="PTHR33630:SF9">
    <property type="entry name" value="CUTINASE 4"/>
    <property type="match status" value="1"/>
</dbReference>
<dbReference type="Gene3D" id="3.40.50.1820">
    <property type="entry name" value="alpha/beta hydrolase"/>
    <property type="match status" value="1"/>
</dbReference>
<dbReference type="EMBL" id="CTEF01000001">
    <property type="protein sequence ID" value="CQD08305.1"/>
    <property type="molecule type" value="Genomic_DNA"/>
</dbReference>
<name>A0A0U1D577_9MYCO</name>
<gene>
    <name evidence="5" type="ORF">BN970_01604</name>
</gene>
<dbReference type="AlphaFoldDB" id="A0A0U1D577"/>
<reference evidence="5 6" key="1">
    <citation type="submission" date="2015-03" db="EMBL/GenBank/DDBJ databases">
        <authorList>
            <person name="Murphy D."/>
        </authorList>
    </citation>
    <scope>NUCLEOTIDE SEQUENCE [LARGE SCALE GENOMIC DNA]</scope>
    <source>
        <strain evidence="5 6">D16</strain>
    </source>
</reference>
<comment type="similarity">
    <text evidence="1">Belongs to the cutinase family.</text>
</comment>
<keyword evidence="2" id="KW-0719">Serine esterase</keyword>